<feature type="transmembrane region" description="Helical" evidence="12">
    <location>
        <begin position="79"/>
        <end position="99"/>
    </location>
</feature>
<keyword evidence="14" id="KW-1185">Reference proteome</keyword>
<keyword evidence="12" id="KW-0653">Protein transport</keyword>
<evidence type="ECO:0000256" key="5">
    <source>
        <dbReference type="ARBA" id="ARBA00022792"/>
    </source>
</evidence>
<dbReference type="Proteomes" id="UP001055219">
    <property type="component" value="Unassembled WGS sequence"/>
</dbReference>
<evidence type="ECO:0000256" key="10">
    <source>
        <dbReference type="ARBA" id="ARBA00060204"/>
    </source>
</evidence>
<dbReference type="GO" id="GO:0005744">
    <property type="term" value="C:TIM23 mitochondrial import inner membrane translocase complex"/>
    <property type="evidence" value="ECO:0007669"/>
    <property type="project" value="UniProtKB-UniRule"/>
</dbReference>
<dbReference type="Gene3D" id="3.10.450.320">
    <property type="entry name" value="Mitochondrial import inner membrane translocase subunit Tim21"/>
    <property type="match status" value="1"/>
</dbReference>
<evidence type="ECO:0000256" key="1">
    <source>
        <dbReference type="ARBA" id="ARBA00004434"/>
    </source>
</evidence>
<evidence type="ECO:0000256" key="3">
    <source>
        <dbReference type="ARBA" id="ARBA00020726"/>
    </source>
</evidence>
<comment type="function">
    <text evidence="10">Essential component of the TIM23 complex, a complex that mediates the translocation of transit peptide-containing proteins across the mitochondrial inner membrane. Required to keep the TOM and the TIM23 complexes in close contact. At some point, it is released from the TOM23 complex to allow protein translocation into the mitochondrial matrix.</text>
</comment>
<evidence type="ECO:0000313" key="13">
    <source>
        <dbReference type="EMBL" id="KAI6785314.1"/>
    </source>
</evidence>
<dbReference type="EMBL" id="JAGIXG020000002">
    <property type="protein sequence ID" value="KAI6785314.1"/>
    <property type="molecule type" value="Genomic_DNA"/>
</dbReference>
<evidence type="ECO:0000256" key="4">
    <source>
        <dbReference type="ARBA" id="ARBA00022692"/>
    </source>
</evidence>
<dbReference type="FunFam" id="3.10.450.320:FF:000002">
    <property type="entry name" value="Mitochondrial import inner membrane translocase subunit tim21"/>
    <property type="match status" value="1"/>
</dbReference>
<evidence type="ECO:0000256" key="7">
    <source>
        <dbReference type="ARBA" id="ARBA00022989"/>
    </source>
</evidence>
<dbReference type="PANTHER" id="PTHR13032">
    <property type="entry name" value="MITOCHONDRIAL IMPORT INNER MEMBRANE TRANSLOCASE SUBUNIT TIM21"/>
    <property type="match status" value="1"/>
</dbReference>
<evidence type="ECO:0000256" key="11">
    <source>
        <dbReference type="ARBA" id="ARBA00063758"/>
    </source>
</evidence>
<proteinExistence type="inferred from homology"/>
<dbReference type="PANTHER" id="PTHR13032:SF6">
    <property type="entry name" value="MITOCHONDRIAL IMPORT INNER MEMBRANE TRANSLOCASE SUBUNIT TIM21"/>
    <property type="match status" value="1"/>
</dbReference>
<evidence type="ECO:0000256" key="9">
    <source>
        <dbReference type="ARBA" id="ARBA00023136"/>
    </source>
</evidence>
<keyword evidence="12" id="KW-0811">Translocation</keyword>
<keyword evidence="4 12" id="KW-0812">Transmembrane</keyword>
<dbReference type="InterPro" id="IPR013261">
    <property type="entry name" value="Tim21"/>
</dbReference>
<keyword evidence="8 12" id="KW-0496">Mitochondrion</keyword>
<gene>
    <name evidence="13" type="ORF">J7T54_006956</name>
</gene>
<evidence type="ECO:0000313" key="14">
    <source>
        <dbReference type="Proteomes" id="UP001055219"/>
    </source>
</evidence>
<reference evidence="13" key="1">
    <citation type="journal article" date="2021" name="J Fungi (Basel)">
        <title>Genomic and Metabolomic Analyses of the Marine Fungus Emericellopsis cladophorae: Insights into Saltwater Adaptability Mechanisms and Its Biosynthetic Potential.</title>
        <authorList>
            <person name="Goncalves M.F.M."/>
            <person name="Hilario S."/>
            <person name="Van de Peer Y."/>
            <person name="Esteves A.C."/>
            <person name="Alves A."/>
        </authorList>
    </citation>
    <scope>NUCLEOTIDE SEQUENCE</scope>
    <source>
        <strain evidence="13">MUM 19.33</strain>
    </source>
</reference>
<dbReference type="GO" id="GO:0030150">
    <property type="term" value="P:protein import into mitochondrial matrix"/>
    <property type="evidence" value="ECO:0007669"/>
    <property type="project" value="UniProtKB-UniRule"/>
</dbReference>
<keyword evidence="6" id="KW-0809">Transit peptide</keyword>
<comment type="subunit">
    <text evidence="11">Component of the TIM23 complex, at least composed of TIM23, TIM17, TIM50 and TIM21.</text>
</comment>
<dbReference type="Pfam" id="PF08294">
    <property type="entry name" value="TIM21"/>
    <property type="match status" value="1"/>
</dbReference>
<protein>
    <recommendedName>
        <fullName evidence="3 12">Mitochondrial import inner membrane translocase subunit Tim21</fullName>
    </recommendedName>
</protein>
<keyword evidence="12" id="KW-0813">Transport</keyword>
<organism evidence="13 14">
    <name type="scientific">Emericellopsis cladophorae</name>
    <dbReference type="NCBI Taxonomy" id="2686198"/>
    <lineage>
        <taxon>Eukaryota</taxon>
        <taxon>Fungi</taxon>
        <taxon>Dikarya</taxon>
        <taxon>Ascomycota</taxon>
        <taxon>Pezizomycotina</taxon>
        <taxon>Sordariomycetes</taxon>
        <taxon>Hypocreomycetidae</taxon>
        <taxon>Hypocreales</taxon>
        <taxon>Bionectriaceae</taxon>
        <taxon>Emericellopsis</taxon>
    </lineage>
</organism>
<keyword evidence="5 12" id="KW-0999">Mitochondrion inner membrane</keyword>
<comment type="caution">
    <text evidence="13">The sequence shown here is derived from an EMBL/GenBank/DDBJ whole genome shotgun (WGS) entry which is preliminary data.</text>
</comment>
<keyword evidence="9 12" id="KW-0472">Membrane</keyword>
<evidence type="ECO:0000256" key="2">
    <source>
        <dbReference type="ARBA" id="ARBA00010867"/>
    </source>
</evidence>
<comment type="subcellular location">
    <subcellularLocation>
        <location evidence="1 12">Mitochondrion inner membrane</location>
        <topology evidence="1 12">Single-pass membrane protein</topology>
    </subcellularLocation>
</comment>
<name>A0A9Q0BI91_9HYPO</name>
<dbReference type="InterPro" id="IPR038552">
    <property type="entry name" value="Tim21_IMS_sf"/>
</dbReference>
<reference evidence="13" key="2">
    <citation type="submission" date="2022-07" db="EMBL/GenBank/DDBJ databases">
        <authorList>
            <person name="Goncalves M.F.M."/>
            <person name="Hilario S."/>
            <person name="Van De Peer Y."/>
            <person name="Esteves A.C."/>
            <person name="Alves A."/>
        </authorList>
    </citation>
    <scope>NUCLEOTIDE SEQUENCE</scope>
    <source>
        <strain evidence="13">MUM 19.33</strain>
    </source>
</reference>
<comment type="similarity">
    <text evidence="2 12">Belongs to the TIM21 family.</text>
</comment>
<keyword evidence="7 12" id="KW-1133">Transmembrane helix</keyword>
<accession>A0A9Q0BI91</accession>
<sequence length="232" mass="26389">MKPSMSILAIRPASTTIATAPAIRPFLCARQYATQNSLGTTAQPGPRRRKVTAFNDDGRVPWNQLSAGEKTARATQQSFNFGLVIVGIVLTGGVTYFLWSDVFSPDGKTAQFNRAVDKVRQDARCLEILGRGKKISAHGDETFNSWRRARPVSSMNRQDPDGTEHLLMHFYVQGPKDNGTVRLHMFKRPDMSEFEYKYLFLDVKRHERIYLEKQDESKVKGKKQLSFFGIKW</sequence>
<dbReference type="AlphaFoldDB" id="A0A9Q0BI91"/>
<dbReference type="RefSeq" id="XP_051366170.1">
    <property type="nucleotide sequence ID" value="XM_051509194.1"/>
</dbReference>
<evidence type="ECO:0000256" key="12">
    <source>
        <dbReference type="RuleBase" id="RU367142"/>
    </source>
</evidence>
<dbReference type="OrthoDB" id="436405at2759"/>
<evidence type="ECO:0000256" key="8">
    <source>
        <dbReference type="ARBA" id="ARBA00023128"/>
    </source>
</evidence>
<evidence type="ECO:0000256" key="6">
    <source>
        <dbReference type="ARBA" id="ARBA00022946"/>
    </source>
</evidence>
<dbReference type="GeneID" id="75833433"/>